<evidence type="ECO:0000259" key="1">
    <source>
        <dbReference type="PROSITE" id="PS51350"/>
    </source>
</evidence>
<gene>
    <name evidence="2" type="ORF">SAMN05216231_0849</name>
</gene>
<organism evidence="2 3">
    <name type="scientific">Virgibacillus salinus</name>
    <dbReference type="NCBI Taxonomy" id="553311"/>
    <lineage>
        <taxon>Bacteria</taxon>
        <taxon>Bacillati</taxon>
        <taxon>Bacillota</taxon>
        <taxon>Bacilli</taxon>
        <taxon>Bacillales</taxon>
        <taxon>Bacillaceae</taxon>
        <taxon>Virgibacillus</taxon>
    </lineage>
</organism>
<evidence type="ECO:0000313" key="2">
    <source>
        <dbReference type="EMBL" id="SDQ18550.1"/>
    </source>
</evidence>
<reference evidence="2 3" key="1">
    <citation type="submission" date="2016-10" db="EMBL/GenBank/DDBJ databases">
        <authorList>
            <person name="de Groot N.N."/>
        </authorList>
    </citation>
    <scope>NUCLEOTIDE SEQUENCE [LARGE SCALE GENOMIC DNA]</scope>
    <source>
        <strain evidence="2 3">CGMCC 1.10449</strain>
    </source>
</reference>
<dbReference type="InterPro" id="IPR000032">
    <property type="entry name" value="HPr-like"/>
</dbReference>
<dbReference type="RefSeq" id="WP_092491695.1">
    <property type="nucleotide sequence ID" value="NZ_FNKD01000001.1"/>
</dbReference>
<dbReference type="SUPFAM" id="SSF55594">
    <property type="entry name" value="HPr-like"/>
    <property type="match status" value="1"/>
</dbReference>
<proteinExistence type="predicted"/>
<accession>A0A1H0YTU6</accession>
<dbReference type="AlphaFoldDB" id="A0A1H0YTU6"/>
<name>A0A1H0YTU6_9BACI</name>
<evidence type="ECO:0000313" key="3">
    <source>
        <dbReference type="Proteomes" id="UP000199444"/>
    </source>
</evidence>
<dbReference type="EMBL" id="FNKD01000001">
    <property type="protein sequence ID" value="SDQ18550.1"/>
    <property type="molecule type" value="Genomic_DNA"/>
</dbReference>
<feature type="domain" description="HPr" evidence="1">
    <location>
        <begin position="1"/>
        <end position="85"/>
    </location>
</feature>
<dbReference type="STRING" id="553311.SAMN05216231_0849"/>
<sequence length="85" mass="9607">MNEITQEVVVNITEEETIIDLSQMTQKYHSEIYLKKIVGGSVLEISLKSFLGLITLQLQNGDHLTIRVVGEDCKEALDEVVRFLS</sequence>
<protein>
    <submittedName>
        <fullName evidence="2">Phosphocarrier protein</fullName>
    </submittedName>
</protein>
<dbReference type="InterPro" id="IPR035895">
    <property type="entry name" value="HPr-like_sf"/>
</dbReference>
<dbReference type="Pfam" id="PF00381">
    <property type="entry name" value="PTS-HPr"/>
    <property type="match status" value="1"/>
</dbReference>
<dbReference type="PROSITE" id="PS51350">
    <property type="entry name" value="PTS_HPR_DOM"/>
    <property type="match status" value="1"/>
</dbReference>
<dbReference type="Gene3D" id="3.30.1340.10">
    <property type="entry name" value="HPr-like"/>
    <property type="match status" value="1"/>
</dbReference>
<keyword evidence="3" id="KW-1185">Reference proteome</keyword>
<dbReference type="Proteomes" id="UP000199444">
    <property type="component" value="Unassembled WGS sequence"/>
</dbReference>